<evidence type="ECO:0000313" key="6">
    <source>
        <dbReference type="EMBL" id="MFC7180595.1"/>
    </source>
</evidence>
<reference evidence="7" key="1">
    <citation type="journal article" date="2019" name="Int. J. Syst. Evol. Microbiol.">
        <title>The Global Catalogue of Microorganisms (GCM) 10K type strain sequencing project: providing services to taxonomists for standard genome sequencing and annotation.</title>
        <authorList>
            <consortium name="The Broad Institute Genomics Platform"/>
            <consortium name="The Broad Institute Genome Sequencing Center for Infectious Disease"/>
            <person name="Wu L."/>
            <person name="Ma J."/>
        </authorList>
    </citation>
    <scope>NUCLEOTIDE SEQUENCE [LARGE SCALE GENOMIC DNA]</scope>
    <source>
        <strain evidence="7">CGMCC 1.12859</strain>
    </source>
</reference>
<evidence type="ECO:0000259" key="5">
    <source>
        <dbReference type="PROSITE" id="PS50949"/>
    </source>
</evidence>
<proteinExistence type="predicted"/>
<dbReference type="SUPFAM" id="SSF46785">
    <property type="entry name" value="Winged helix' DNA-binding domain"/>
    <property type="match status" value="1"/>
</dbReference>
<keyword evidence="2" id="KW-0238">DNA-binding</keyword>
<dbReference type="CDD" id="cd07377">
    <property type="entry name" value="WHTH_GntR"/>
    <property type="match status" value="1"/>
</dbReference>
<protein>
    <submittedName>
        <fullName evidence="6">GntR family transcriptional regulator</fullName>
    </submittedName>
</protein>
<dbReference type="InterPro" id="IPR036390">
    <property type="entry name" value="WH_DNA-bd_sf"/>
</dbReference>
<feature type="domain" description="HTH gntR-type" evidence="5">
    <location>
        <begin position="10"/>
        <end position="77"/>
    </location>
</feature>
<dbReference type="Gene3D" id="1.10.10.10">
    <property type="entry name" value="Winged helix-like DNA-binding domain superfamily/Winged helix DNA-binding domain"/>
    <property type="match status" value="1"/>
</dbReference>
<evidence type="ECO:0000256" key="1">
    <source>
        <dbReference type="ARBA" id="ARBA00023015"/>
    </source>
</evidence>
<evidence type="ECO:0000313" key="7">
    <source>
        <dbReference type="Proteomes" id="UP001596435"/>
    </source>
</evidence>
<dbReference type="PANTHER" id="PTHR44846">
    <property type="entry name" value="MANNOSYL-D-GLYCERATE TRANSPORT/METABOLISM SYSTEM REPRESSOR MNGR-RELATED"/>
    <property type="match status" value="1"/>
</dbReference>
<comment type="caution">
    <text evidence="6">The sequence shown here is derived from an EMBL/GenBank/DDBJ whole genome shotgun (WGS) entry which is preliminary data.</text>
</comment>
<dbReference type="InterPro" id="IPR050679">
    <property type="entry name" value="Bact_HTH_transcr_reg"/>
</dbReference>
<keyword evidence="3" id="KW-0804">Transcription</keyword>
<dbReference type="PRINTS" id="PR00035">
    <property type="entry name" value="HTHGNTR"/>
</dbReference>
<evidence type="ECO:0000256" key="4">
    <source>
        <dbReference type="SAM" id="MobiDB-lite"/>
    </source>
</evidence>
<organism evidence="6 7">
    <name type="scientific">Kitasatospora paranensis</name>
    <dbReference type="NCBI Taxonomy" id="258053"/>
    <lineage>
        <taxon>Bacteria</taxon>
        <taxon>Bacillati</taxon>
        <taxon>Actinomycetota</taxon>
        <taxon>Actinomycetes</taxon>
        <taxon>Kitasatosporales</taxon>
        <taxon>Streptomycetaceae</taxon>
        <taxon>Kitasatospora</taxon>
    </lineage>
</organism>
<feature type="compositionally biased region" description="Low complexity" evidence="4">
    <location>
        <begin position="352"/>
        <end position="364"/>
    </location>
</feature>
<dbReference type="PANTHER" id="PTHR44846:SF1">
    <property type="entry name" value="MANNOSYL-D-GLYCERATE TRANSPORT_METABOLISM SYSTEM REPRESSOR MNGR-RELATED"/>
    <property type="match status" value="1"/>
</dbReference>
<dbReference type="InterPro" id="IPR036388">
    <property type="entry name" value="WH-like_DNA-bd_sf"/>
</dbReference>
<dbReference type="InterPro" id="IPR000524">
    <property type="entry name" value="Tscrpt_reg_HTH_GntR"/>
</dbReference>
<dbReference type="Pfam" id="PF00392">
    <property type="entry name" value="GntR"/>
    <property type="match status" value="1"/>
</dbReference>
<dbReference type="RefSeq" id="WP_345705077.1">
    <property type="nucleotide sequence ID" value="NZ_BAABKV010000001.1"/>
</dbReference>
<feature type="region of interest" description="Disordered" evidence="4">
    <location>
        <begin position="90"/>
        <end position="112"/>
    </location>
</feature>
<feature type="region of interest" description="Disordered" evidence="4">
    <location>
        <begin position="341"/>
        <end position="377"/>
    </location>
</feature>
<dbReference type="Proteomes" id="UP001596435">
    <property type="component" value="Unassembled WGS sequence"/>
</dbReference>
<evidence type="ECO:0000256" key="2">
    <source>
        <dbReference type="ARBA" id="ARBA00023125"/>
    </source>
</evidence>
<name>A0ABW2FYD4_9ACTN</name>
<dbReference type="SMART" id="SM00345">
    <property type="entry name" value="HTH_GNTR"/>
    <property type="match status" value="1"/>
</dbReference>
<keyword evidence="1" id="KW-0805">Transcription regulation</keyword>
<keyword evidence="7" id="KW-1185">Reference proteome</keyword>
<dbReference type="PROSITE" id="PS50949">
    <property type="entry name" value="HTH_GNTR"/>
    <property type="match status" value="1"/>
</dbReference>
<sequence length="377" mass="39300">MPAQQRTRRAAAYQDIADDLAAGISTGRLPAGLNLPSERRLAAAYGVNRQTVRAALQHLRTQGRVAGDHLGTYALAPPGARPVRASLSRTPATSFPGSFLPPDRPAAGGGRLARRTPERWAAAALDIPPDRAALTYDHRLTGPDGTALQRATTWFAPVLVLLVPQLGRAAAAADAGPAADRTGGPTADLGDLYLWSAMAGLRLRAADRVQLVRAPAPGGGAADGLAVHRTITDQHGRALIGTAFRISDEGAELRYADSQAILPGDRLPRTAGAAAIGASDRAVLHSWASPNAPDRGLALRARIVLGCEQAAAEEVAGRLGHSTALVTAWRDRFRAGGLRALEASPRSRRTRPAPTQAAARTAGRTAERTAERTAAGV</sequence>
<dbReference type="EMBL" id="JBHTAJ010000021">
    <property type="protein sequence ID" value="MFC7180595.1"/>
    <property type="molecule type" value="Genomic_DNA"/>
</dbReference>
<evidence type="ECO:0000256" key="3">
    <source>
        <dbReference type="ARBA" id="ARBA00023163"/>
    </source>
</evidence>
<gene>
    <name evidence="6" type="ORF">ACFQMG_13630</name>
</gene>
<accession>A0ABW2FYD4</accession>